<dbReference type="GO" id="GO:0005794">
    <property type="term" value="C:Golgi apparatus"/>
    <property type="evidence" value="ECO:0007669"/>
    <property type="project" value="TreeGrafter"/>
</dbReference>
<dbReference type="PANTHER" id="PTHR22883">
    <property type="entry name" value="ZINC FINGER DHHC DOMAIN CONTAINING PROTEIN"/>
    <property type="match status" value="1"/>
</dbReference>
<evidence type="ECO:0000313" key="11">
    <source>
        <dbReference type="Proteomes" id="UP000179807"/>
    </source>
</evidence>
<evidence type="ECO:0000256" key="2">
    <source>
        <dbReference type="ARBA" id="ARBA00022679"/>
    </source>
</evidence>
<gene>
    <name evidence="10" type="ORF">TRFO_41139</name>
</gene>
<organism evidence="10 11">
    <name type="scientific">Tritrichomonas foetus</name>
    <dbReference type="NCBI Taxonomy" id="1144522"/>
    <lineage>
        <taxon>Eukaryota</taxon>
        <taxon>Metamonada</taxon>
        <taxon>Parabasalia</taxon>
        <taxon>Tritrichomonadida</taxon>
        <taxon>Tritrichomonadidae</taxon>
        <taxon>Tritrichomonas</taxon>
    </lineage>
</organism>
<dbReference type="GO" id="GO:0006612">
    <property type="term" value="P:protein targeting to membrane"/>
    <property type="evidence" value="ECO:0007669"/>
    <property type="project" value="TreeGrafter"/>
</dbReference>
<dbReference type="Proteomes" id="UP000179807">
    <property type="component" value="Unassembled WGS sequence"/>
</dbReference>
<dbReference type="GO" id="GO:0019706">
    <property type="term" value="F:protein-cysteine S-palmitoyltransferase activity"/>
    <property type="evidence" value="ECO:0007669"/>
    <property type="project" value="UniProtKB-EC"/>
</dbReference>
<comment type="similarity">
    <text evidence="7">Belongs to the DHHC palmitoyltransferase family. PFA5 subfamily.</text>
</comment>
<proteinExistence type="inferred from homology"/>
<evidence type="ECO:0000256" key="6">
    <source>
        <dbReference type="ARBA" id="ARBA00023315"/>
    </source>
</evidence>
<evidence type="ECO:0000256" key="1">
    <source>
        <dbReference type="ARBA" id="ARBA00004141"/>
    </source>
</evidence>
<keyword evidence="4 8" id="KW-1133">Transmembrane helix</keyword>
<feature type="domain" description="Palmitoyltransferase DHHC" evidence="9">
    <location>
        <begin position="71"/>
        <end position="164"/>
    </location>
</feature>
<dbReference type="EC" id="2.3.1.225" evidence="8"/>
<evidence type="ECO:0000256" key="4">
    <source>
        <dbReference type="ARBA" id="ARBA00022989"/>
    </source>
</evidence>
<evidence type="ECO:0000256" key="7">
    <source>
        <dbReference type="ARBA" id="ARBA00038298"/>
    </source>
</evidence>
<keyword evidence="5 8" id="KW-0472">Membrane</keyword>
<dbReference type="PROSITE" id="PS50216">
    <property type="entry name" value="DHHC"/>
    <property type="match status" value="1"/>
</dbReference>
<dbReference type="RefSeq" id="XP_068370417.1">
    <property type="nucleotide sequence ID" value="XM_068513600.1"/>
</dbReference>
<dbReference type="EMBL" id="MLAK01000018">
    <property type="protein sequence ID" value="OHT17281.1"/>
    <property type="molecule type" value="Genomic_DNA"/>
</dbReference>
<evidence type="ECO:0000256" key="3">
    <source>
        <dbReference type="ARBA" id="ARBA00022692"/>
    </source>
</evidence>
<dbReference type="GO" id="GO:0016020">
    <property type="term" value="C:membrane"/>
    <property type="evidence" value="ECO:0007669"/>
    <property type="project" value="UniProtKB-SubCell"/>
</dbReference>
<dbReference type="VEuPathDB" id="TrichDB:TRFO_41139"/>
<accession>A0A1J4L189</accession>
<comment type="domain">
    <text evidence="8">The DHHC domain is required for palmitoyltransferase activity.</text>
</comment>
<dbReference type="InterPro" id="IPR001594">
    <property type="entry name" value="Palmitoyltrfase_DHHC"/>
</dbReference>
<comment type="subcellular location">
    <subcellularLocation>
        <location evidence="1">Membrane</location>
        <topology evidence="1">Multi-pass membrane protein</topology>
    </subcellularLocation>
</comment>
<dbReference type="Pfam" id="PF01529">
    <property type="entry name" value="DHHC"/>
    <property type="match status" value="1"/>
</dbReference>
<dbReference type="AlphaFoldDB" id="A0A1J4L189"/>
<name>A0A1J4L189_9EUKA</name>
<keyword evidence="11" id="KW-1185">Reference proteome</keyword>
<dbReference type="PANTHER" id="PTHR22883:SF23">
    <property type="entry name" value="PALMITOYLTRANSFERASE ZDHHC6"/>
    <property type="match status" value="1"/>
</dbReference>
<evidence type="ECO:0000256" key="8">
    <source>
        <dbReference type="RuleBase" id="RU079119"/>
    </source>
</evidence>
<keyword evidence="3 8" id="KW-0812">Transmembrane</keyword>
<comment type="caution">
    <text evidence="10">The sequence shown here is derived from an EMBL/GenBank/DDBJ whole genome shotgun (WGS) entry which is preliminary data.</text>
</comment>
<comment type="catalytic activity">
    <reaction evidence="8">
        <text>L-cysteinyl-[protein] + hexadecanoyl-CoA = S-hexadecanoyl-L-cysteinyl-[protein] + CoA</text>
        <dbReference type="Rhea" id="RHEA:36683"/>
        <dbReference type="Rhea" id="RHEA-COMP:10131"/>
        <dbReference type="Rhea" id="RHEA-COMP:11032"/>
        <dbReference type="ChEBI" id="CHEBI:29950"/>
        <dbReference type="ChEBI" id="CHEBI:57287"/>
        <dbReference type="ChEBI" id="CHEBI:57379"/>
        <dbReference type="ChEBI" id="CHEBI:74151"/>
        <dbReference type="EC" id="2.3.1.225"/>
    </reaction>
</comment>
<dbReference type="GeneID" id="94848304"/>
<dbReference type="GO" id="GO:0005783">
    <property type="term" value="C:endoplasmic reticulum"/>
    <property type="evidence" value="ECO:0007669"/>
    <property type="project" value="TreeGrafter"/>
</dbReference>
<dbReference type="OrthoDB" id="331948at2759"/>
<reference evidence="10" key="1">
    <citation type="submission" date="2016-10" db="EMBL/GenBank/DDBJ databases">
        <authorList>
            <person name="Benchimol M."/>
            <person name="Almeida L.G."/>
            <person name="Vasconcelos A.T."/>
            <person name="Perreira-Neves A."/>
            <person name="Rosa I.A."/>
            <person name="Tasca T."/>
            <person name="Bogo M.R."/>
            <person name="de Souza W."/>
        </authorList>
    </citation>
    <scope>NUCLEOTIDE SEQUENCE [LARGE SCALE GENOMIC DNA]</scope>
    <source>
        <strain evidence="10">K</strain>
    </source>
</reference>
<protein>
    <recommendedName>
        <fullName evidence="8">Palmitoyltransferase</fullName>
        <ecNumber evidence="8">2.3.1.225</ecNumber>
    </recommendedName>
</protein>
<keyword evidence="2 8" id="KW-0808">Transferase</keyword>
<dbReference type="InterPro" id="IPR039859">
    <property type="entry name" value="PFA4/ZDH16/20/ERF2-like"/>
</dbReference>
<evidence type="ECO:0000256" key="5">
    <source>
        <dbReference type="ARBA" id="ARBA00023136"/>
    </source>
</evidence>
<feature type="transmembrane region" description="Helical" evidence="8">
    <location>
        <begin position="119"/>
        <end position="139"/>
    </location>
</feature>
<evidence type="ECO:0000259" key="9">
    <source>
        <dbReference type="Pfam" id="PF01529"/>
    </source>
</evidence>
<feature type="transmembrane region" description="Helical" evidence="8">
    <location>
        <begin position="20"/>
        <end position="39"/>
    </location>
</feature>
<feature type="transmembrane region" description="Helical" evidence="8">
    <location>
        <begin position="145"/>
        <end position="166"/>
    </location>
</feature>
<keyword evidence="6 8" id="KW-0012">Acyltransferase</keyword>
<evidence type="ECO:0000313" key="10">
    <source>
        <dbReference type="EMBL" id="OHT17281.1"/>
    </source>
</evidence>
<sequence>MPLIFKTDGNHNIFFTINYAFTLSMYLMWLWCWFVTILGDPGRVSDDLKNRGLLKRIQQGDIPYCLRHIPICMKCQLPKPPGCTHCNICGSCHLREDHHCGVTGQCIADKNFKAFILSFMYAGIMGLSCTPCSIYYYFYVDRMNVWSLILLIYSLIMGLMIMGFGVSFCSGSVDEIAAIDKIHGRSKTVALSRLWSTFGENWWNRIIPVQKNSTELAWPGVNWEDEDNILL</sequence>